<dbReference type="AlphaFoldDB" id="A0A8K0KTW6"/>
<organism evidence="1 2">
    <name type="scientific">Ladona fulva</name>
    <name type="common">Scarce chaser dragonfly</name>
    <name type="synonym">Libellula fulva</name>
    <dbReference type="NCBI Taxonomy" id="123851"/>
    <lineage>
        <taxon>Eukaryota</taxon>
        <taxon>Metazoa</taxon>
        <taxon>Ecdysozoa</taxon>
        <taxon>Arthropoda</taxon>
        <taxon>Hexapoda</taxon>
        <taxon>Insecta</taxon>
        <taxon>Pterygota</taxon>
        <taxon>Palaeoptera</taxon>
        <taxon>Odonata</taxon>
        <taxon>Epiprocta</taxon>
        <taxon>Anisoptera</taxon>
        <taxon>Libelluloidea</taxon>
        <taxon>Libellulidae</taxon>
        <taxon>Ladona</taxon>
    </lineage>
</organism>
<dbReference type="Proteomes" id="UP000792457">
    <property type="component" value="Unassembled WGS sequence"/>
</dbReference>
<comment type="caution">
    <text evidence="1">The sequence shown here is derived from an EMBL/GenBank/DDBJ whole genome shotgun (WGS) entry which is preliminary data.</text>
</comment>
<reference evidence="1" key="2">
    <citation type="submission" date="2017-10" db="EMBL/GenBank/DDBJ databases">
        <title>Ladona fulva Genome sequencing and assembly.</title>
        <authorList>
            <person name="Murali S."/>
            <person name="Richards S."/>
            <person name="Bandaranaike D."/>
            <person name="Bellair M."/>
            <person name="Blankenburg K."/>
            <person name="Chao H."/>
            <person name="Dinh H."/>
            <person name="Doddapaneni H."/>
            <person name="Dugan-Rocha S."/>
            <person name="Elkadiri S."/>
            <person name="Gnanaolivu R."/>
            <person name="Hernandez B."/>
            <person name="Skinner E."/>
            <person name="Javaid M."/>
            <person name="Lee S."/>
            <person name="Li M."/>
            <person name="Ming W."/>
            <person name="Munidasa M."/>
            <person name="Muniz J."/>
            <person name="Nguyen L."/>
            <person name="Hughes D."/>
            <person name="Osuji N."/>
            <person name="Pu L.-L."/>
            <person name="Puazo M."/>
            <person name="Qu C."/>
            <person name="Quiroz J."/>
            <person name="Raj R."/>
            <person name="Weissenberger G."/>
            <person name="Xin Y."/>
            <person name="Zou X."/>
            <person name="Han Y."/>
            <person name="Worley K."/>
            <person name="Muzny D."/>
            <person name="Gibbs R."/>
        </authorList>
    </citation>
    <scope>NUCLEOTIDE SEQUENCE</scope>
    <source>
        <strain evidence="1">Sampled in the wild</strain>
    </source>
</reference>
<evidence type="ECO:0000313" key="2">
    <source>
        <dbReference type="Proteomes" id="UP000792457"/>
    </source>
</evidence>
<sequence>MIGNDNPVLADWYPLTKCEAITCSHCGLTLQFESQLLIWVFPQNTMELQNDLVRLCPSLIRTDELHFAETSSSEVLMKLPLKAAGKPFMHQPGVVLHFSGETDDRLLVVWPWGKGKLLEFIETLRKPWESLFSIPMETIAAQ</sequence>
<keyword evidence="2" id="KW-1185">Reference proteome</keyword>
<protein>
    <submittedName>
        <fullName evidence="1">Uncharacterized protein</fullName>
    </submittedName>
</protein>
<reference evidence="1" key="1">
    <citation type="submission" date="2013-04" db="EMBL/GenBank/DDBJ databases">
        <authorList>
            <person name="Qu J."/>
            <person name="Murali S.C."/>
            <person name="Bandaranaike D."/>
            <person name="Bellair M."/>
            <person name="Blankenburg K."/>
            <person name="Chao H."/>
            <person name="Dinh H."/>
            <person name="Doddapaneni H."/>
            <person name="Downs B."/>
            <person name="Dugan-Rocha S."/>
            <person name="Elkadiri S."/>
            <person name="Gnanaolivu R.D."/>
            <person name="Hernandez B."/>
            <person name="Javaid M."/>
            <person name="Jayaseelan J.C."/>
            <person name="Lee S."/>
            <person name="Li M."/>
            <person name="Ming W."/>
            <person name="Munidasa M."/>
            <person name="Muniz J."/>
            <person name="Nguyen L."/>
            <person name="Ongeri F."/>
            <person name="Osuji N."/>
            <person name="Pu L.-L."/>
            <person name="Puazo M."/>
            <person name="Qu C."/>
            <person name="Quiroz J."/>
            <person name="Raj R."/>
            <person name="Weissenberger G."/>
            <person name="Xin Y."/>
            <person name="Zou X."/>
            <person name="Han Y."/>
            <person name="Richards S."/>
            <person name="Worley K."/>
            <person name="Muzny D."/>
            <person name="Gibbs R."/>
        </authorList>
    </citation>
    <scope>NUCLEOTIDE SEQUENCE</scope>
    <source>
        <strain evidence="1">Sampled in the wild</strain>
    </source>
</reference>
<evidence type="ECO:0000313" key="1">
    <source>
        <dbReference type="EMBL" id="KAG8238168.1"/>
    </source>
</evidence>
<accession>A0A8K0KTW6</accession>
<gene>
    <name evidence="1" type="ORF">J437_LFUL017676</name>
</gene>
<dbReference type="EMBL" id="KZ309294">
    <property type="protein sequence ID" value="KAG8238168.1"/>
    <property type="molecule type" value="Genomic_DNA"/>
</dbReference>
<proteinExistence type="predicted"/>
<name>A0A8K0KTW6_LADFU</name>